<organism evidence="1 2">
    <name type="scientific">Blepharisma stoltei</name>
    <dbReference type="NCBI Taxonomy" id="1481888"/>
    <lineage>
        <taxon>Eukaryota</taxon>
        <taxon>Sar</taxon>
        <taxon>Alveolata</taxon>
        <taxon>Ciliophora</taxon>
        <taxon>Postciliodesmatophora</taxon>
        <taxon>Heterotrichea</taxon>
        <taxon>Heterotrichida</taxon>
        <taxon>Blepharismidae</taxon>
        <taxon>Blepharisma</taxon>
    </lineage>
</organism>
<name>A0AAU9IB59_9CILI</name>
<accession>A0AAU9IB59</accession>
<evidence type="ECO:0000313" key="2">
    <source>
        <dbReference type="Proteomes" id="UP001162131"/>
    </source>
</evidence>
<sequence length="98" mass="11279">MLINDKKEIDKLGGLSSPNPENDYLSVEHKNLSVNFAELDTFRSTSSFQRESQPEEDLDSKMLLYSDEKATILKFLNQVAVQSHKYQSLLPKLNFSPW</sequence>
<dbReference type="Proteomes" id="UP001162131">
    <property type="component" value="Unassembled WGS sequence"/>
</dbReference>
<keyword evidence="2" id="KW-1185">Reference proteome</keyword>
<dbReference type="AlphaFoldDB" id="A0AAU9IB59"/>
<protein>
    <submittedName>
        <fullName evidence="1">Uncharacterized protein</fullName>
    </submittedName>
</protein>
<reference evidence="1" key="1">
    <citation type="submission" date="2021-09" db="EMBL/GenBank/DDBJ databases">
        <authorList>
            <consortium name="AG Swart"/>
            <person name="Singh M."/>
            <person name="Singh A."/>
            <person name="Seah K."/>
            <person name="Emmerich C."/>
        </authorList>
    </citation>
    <scope>NUCLEOTIDE SEQUENCE</scope>
    <source>
        <strain evidence="1">ATCC30299</strain>
    </source>
</reference>
<dbReference type="EMBL" id="CAJZBQ010000004">
    <property type="protein sequence ID" value="CAG9311160.1"/>
    <property type="molecule type" value="Genomic_DNA"/>
</dbReference>
<evidence type="ECO:0000313" key="1">
    <source>
        <dbReference type="EMBL" id="CAG9311160.1"/>
    </source>
</evidence>
<proteinExistence type="predicted"/>
<gene>
    <name evidence="1" type="ORF">BSTOLATCC_MIC3452</name>
</gene>
<comment type="caution">
    <text evidence="1">The sequence shown here is derived from an EMBL/GenBank/DDBJ whole genome shotgun (WGS) entry which is preliminary data.</text>
</comment>